<dbReference type="InterPro" id="IPR018244">
    <property type="entry name" value="Allrgn_V5/Tpx1_CS"/>
</dbReference>
<dbReference type="Pfam" id="PF00188">
    <property type="entry name" value="CAP"/>
    <property type="match status" value="1"/>
</dbReference>
<dbReference type="GO" id="GO:0005576">
    <property type="term" value="C:extracellular region"/>
    <property type="evidence" value="ECO:0007669"/>
    <property type="project" value="InterPro"/>
</dbReference>
<name>A0A0B1S5W5_OESDE</name>
<dbReference type="Proteomes" id="UP000053660">
    <property type="component" value="Unassembled WGS sequence"/>
</dbReference>
<dbReference type="SUPFAM" id="SSF55797">
    <property type="entry name" value="PR-1-like"/>
    <property type="match status" value="1"/>
</dbReference>
<dbReference type="PANTHER" id="PTHR10334">
    <property type="entry name" value="CYSTEINE-RICH SECRETORY PROTEIN-RELATED"/>
    <property type="match status" value="1"/>
</dbReference>
<accession>A0A0B1S5W5</accession>
<dbReference type="OrthoDB" id="5876828at2759"/>
<sequence length="198" mass="22635">MNTLGTCPFIRRTSLGICPDRYGMNDDARQKIWEIHNQLRSLVAKGEAKDKLGGYAPTAARMYRLEYDCEMEKLAGIHAKKCQIKQSERSAKKEVGENIYVSRARGDKRKLAEEVTNPHFYRNTKTIITALQAARNWFSELANYGVGKENVLSKELTERPGTKIEHYTQMVWQTTTSLGCAIQNCKKMTLFVCNYRDA</sequence>
<organism evidence="2 3">
    <name type="scientific">Oesophagostomum dentatum</name>
    <name type="common">Nodular worm</name>
    <dbReference type="NCBI Taxonomy" id="61180"/>
    <lineage>
        <taxon>Eukaryota</taxon>
        <taxon>Metazoa</taxon>
        <taxon>Ecdysozoa</taxon>
        <taxon>Nematoda</taxon>
        <taxon>Chromadorea</taxon>
        <taxon>Rhabditida</taxon>
        <taxon>Rhabditina</taxon>
        <taxon>Rhabditomorpha</taxon>
        <taxon>Strongyloidea</taxon>
        <taxon>Strongylidae</taxon>
        <taxon>Oesophagostomum</taxon>
    </lineage>
</organism>
<feature type="domain" description="SCP" evidence="1">
    <location>
        <begin position="27"/>
        <end position="197"/>
    </location>
</feature>
<dbReference type="EMBL" id="KN605877">
    <property type="protein sequence ID" value="KHJ79276.1"/>
    <property type="molecule type" value="Genomic_DNA"/>
</dbReference>
<dbReference type="InterPro" id="IPR001283">
    <property type="entry name" value="CRISP-related"/>
</dbReference>
<dbReference type="PROSITE" id="PS01009">
    <property type="entry name" value="CRISP_1"/>
    <property type="match status" value="1"/>
</dbReference>
<gene>
    <name evidence="2" type="ORF">OESDEN_21081</name>
</gene>
<evidence type="ECO:0000313" key="3">
    <source>
        <dbReference type="Proteomes" id="UP000053660"/>
    </source>
</evidence>
<dbReference type="InterPro" id="IPR014044">
    <property type="entry name" value="CAP_dom"/>
</dbReference>
<dbReference type="InterPro" id="IPR035940">
    <property type="entry name" value="CAP_sf"/>
</dbReference>
<dbReference type="CDD" id="cd05380">
    <property type="entry name" value="CAP_euk"/>
    <property type="match status" value="1"/>
</dbReference>
<evidence type="ECO:0000259" key="1">
    <source>
        <dbReference type="SMART" id="SM00198"/>
    </source>
</evidence>
<reference evidence="2 3" key="1">
    <citation type="submission" date="2014-03" db="EMBL/GenBank/DDBJ databases">
        <title>Draft genome of the hookworm Oesophagostomum dentatum.</title>
        <authorList>
            <person name="Mitreva M."/>
        </authorList>
    </citation>
    <scope>NUCLEOTIDE SEQUENCE [LARGE SCALE GENOMIC DNA]</scope>
    <source>
        <strain evidence="2 3">OD-Hann</strain>
    </source>
</reference>
<protein>
    <submittedName>
        <fullName evidence="2">SCP-like protein</fullName>
    </submittedName>
</protein>
<dbReference type="PRINTS" id="PR00837">
    <property type="entry name" value="V5TPXLIKE"/>
</dbReference>
<proteinExistence type="predicted"/>
<keyword evidence="3" id="KW-1185">Reference proteome</keyword>
<dbReference type="SMART" id="SM00198">
    <property type="entry name" value="SCP"/>
    <property type="match status" value="1"/>
</dbReference>
<dbReference type="AlphaFoldDB" id="A0A0B1S5W5"/>
<dbReference type="Gene3D" id="3.40.33.10">
    <property type="entry name" value="CAP"/>
    <property type="match status" value="1"/>
</dbReference>
<evidence type="ECO:0000313" key="2">
    <source>
        <dbReference type="EMBL" id="KHJ79276.1"/>
    </source>
</evidence>